<keyword evidence="2" id="KW-1185">Reference proteome</keyword>
<protein>
    <submittedName>
        <fullName evidence="1">Uncharacterized protein</fullName>
    </submittedName>
</protein>
<evidence type="ECO:0000313" key="2">
    <source>
        <dbReference type="Proteomes" id="UP000547879"/>
    </source>
</evidence>
<reference evidence="1 2" key="1">
    <citation type="submission" date="2020-08" db="EMBL/GenBank/DDBJ databases">
        <title>Genomic Encyclopedia of Type Strains, Phase IV (KMG-IV): sequencing the most valuable type-strain genomes for metagenomic binning, comparative biology and taxonomic classification.</title>
        <authorList>
            <person name="Goeker M."/>
        </authorList>
    </citation>
    <scope>NUCLEOTIDE SEQUENCE [LARGE SCALE GENOMIC DNA]</scope>
    <source>
        <strain evidence="1 2">DSM 100734</strain>
    </source>
</reference>
<organism evidence="1 2">
    <name type="scientific">Rhizobium wenxiniae</name>
    <dbReference type="NCBI Taxonomy" id="1737357"/>
    <lineage>
        <taxon>Bacteria</taxon>
        <taxon>Pseudomonadati</taxon>
        <taxon>Pseudomonadota</taxon>
        <taxon>Alphaproteobacteria</taxon>
        <taxon>Hyphomicrobiales</taxon>
        <taxon>Rhizobiaceae</taxon>
        <taxon>Rhizobium/Agrobacterium group</taxon>
        <taxon>Rhizobium</taxon>
    </lineage>
</organism>
<accession>A0A7X0CZD9</accession>
<proteinExistence type="predicted"/>
<sequence length="45" mass="4888">MAEKAKSDKSAEKPVLSDPITLRVPQDIWTISRRSPKRPIAAAAG</sequence>
<comment type="caution">
    <text evidence="1">The sequence shown here is derived from an EMBL/GenBank/DDBJ whole genome shotgun (WGS) entry which is preliminary data.</text>
</comment>
<gene>
    <name evidence="1" type="ORF">HNQ72_002070</name>
</gene>
<dbReference type="AlphaFoldDB" id="A0A7X0CZD9"/>
<name>A0A7X0CZD9_9HYPH</name>
<dbReference type="EMBL" id="JACHEG010000002">
    <property type="protein sequence ID" value="MBB6162252.1"/>
    <property type="molecule type" value="Genomic_DNA"/>
</dbReference>
<evidence type="ECO:0000313" key="1">
    <source>
        <dbReference type="EMBL" id="MBB6162252.1"/>
    </source>
</evidence>
<dbReference type="Proteomes" id="UP000547879">
    <property type="component" value="Unassembled WGS sequence"/>
</dbReference>